<dbReference type="Pfam" id="PF07505">
    <property type="entry name" value="DUF5131"/>
    <property type="match status" value="1"/>
</dbReference>
<dbReference type="AlphaFoldDB" id="A0A174A0M1"/>
<dbReference type="Proteomes" id="UP000095544">
    <property type="component" value="Unassembled WGS sequence"/>
</dbReference>
<reference evidence="1 2" key="1">
    <citation type="submission" date="2015-09" db="EMBL/GenBank/DDBJ databases">
        <authorList>
            <consortium name="Pathogen Informatics"/>
        </authorList>
    </citation>
    <scope>NUCLEOTIDE SEQUENCE [LARGE SCALE GENOMIC DNA]</scope>
    <source>
        <strain evidence="1 2">2789STDY5834876</strain>
    </source>
</reference>
<proteinExistence type="predicted"/>
<accession>A0A174A0M1</accession>
<dbReference type="EMBL" id="CYZU01000003">
    <property type="protein sequence ID" value="CUN80958.1"/>
    <property type="molecule type" value="Genomic_DNA"/>
</dbReference>
<dbReference type="RefSeq" id="WP_025655001.1">
    <property type="nucleotide sequence ID" value="NZ_BQNQ01000001.1"/>
</dbReference>
<name>A0A174A0M1_9FIRM</name>
<dbReference type="STRING" id="39482.ERS852491_00563"/>
<evidence type="ECO:0000313" key="1">
    <source>
        <dbReference type="EMBL" id="CUN80958.1"/>
    </source>
</evidence>
<gene>
    <name evidence="1" type="ORF">ERS852491_00563</name>
</gene>
<dbReference type="GeneID" id="93332978"/>
<dbReference type="InterPro" id="IPR011101">
    <property type="entry name" value="DUF5131"/>
</dbReference>
<dbReference type="OrthoDB" id="9787478at2"/>
<evidence type="ECO:0000313" key="2">
    <source>
        <dbReference type="Proteomes" id="UP000095544"/>
    </source>
</evidence>
<protein>
    <submittedName>
        <fullName evidence="1">Bacteriophage protein gp37</fullName>
    </submittedName>
</protein>
<organism evidence="1 2">
    <name type="scientific">Faecalicatena contorta</name>
    <dbReference type="NCBI Taxonomy" id="39482"/>
    <lineage>
        <taxon>Bacteria</taxon>
        <taxon>Bacillati</taxon>
        <taxon>Bacillota</taxon>
        <taxon>Clostridia</taxon>
        <taxon>Lachnospirales</taxon>
        <taxon>Lachnospiraceae</taxon>
        <taxon>Faecalicatena</taxon>
    </lineage>
</organism>
<sequence>MAMWNPWRGCHRKSEGCKYCYIHKGDSKKGVDTDQVVRTDNFYAPVEKKKSGDYKMKSGQTVYVCFSSDFLLGDADEWRAECWDMIRERQDLHFLFLTKRIERFLQCIPKDWGDGYENVTVGCTIENQEMADARLSIFSVLPIRHKNIICQPLIGGIRLEQYLEGVELVVAGGESDKNARPLDYEWILSLREQCIRAGTHFEFRQCGTHFIKDGKMYRLAVRDLGSQARKAGINV</sequence>